<dbReference type="Proteomes" id="UP000662939">
    <property type="component" value="Chromosome"/>
</dbReference>
<evidence type="ECO:0000313" key="2">
    <source>
        <dbReference type="Proteomes" id="UP000662939"/>
    </source>
</evidence>
<keyword evidence="2" id="KW-1185">Reference proteome</keyword>
<reference evidence="1" key="1">
    <citation type="submission" date="2021-02" db="EMBL/GenBank/DDBJ databases">
        <title>Natronoglycomyces albus gen. nov., sp. nov, a haloalkaliphilic actinobacterium from a soda solonchak soil.</title>
        <authorList>
            <person name="Sorokin D.Y."/>
            <person name="Khijniak T.V."/>
            <person name="Zakharycheva A.P."/>
            <person name="Boueva O.V."/>
            <person name="Ariskina E.V."/>
            <person name="Hahnke R.L."/>
            <person name="Bunk B."/>
            <person name="Sproer C."/>
            <person name="Schumann P."/>
            <person name="Evtushenko L.I."/>
            <person name="Kublanov I.V."/>
        </authorList>
    </citation>
    <scope>NUCLEOTIDE SEQUENCE</scope>
    <source>
        <strain evidence="1">DSM 106290</strain>
    </source>
</reference>
<dbReference type="AlphaFoldDB" id="A0A895XRH4"/>
<dbReference type="KEGG" id="nav:JQS30_13990"/>
<proteinExistence type="predicted"/>
<dbReference type="RefSeq" id="WP_213170859.1">
    <property type="nucleotide sequence ID" value="NZ_CP070496.1"/>
</dbReference>
<gene>
    <name evidence="1" type="ORF">JQS30_13990</name>
</gene>
<name>A0A895XRH4_9ACTN</name>
<sequence>MINPISAQLRRTDYDAFAMAEETISDVIALLSNFVGFQRRMWIAHPCAHDGQVKPDSVHAEVTYVFGPDDSASPVTRKTYVEILRQALATDGRTLFRDEATNQGTHHSLEATTAEGLNLYYRVAHYVYVRVHSGCVVRTDRLPNLPALGGVTLDNDKAQALIHPDR</sequence>
<accession>A0A895XRH4</accession>
<evidence type="ECO:0000313" key="1">
    <source>
        <dbReference type="EMBL" id="QSB04860.1"/>
    </source>
</evidence>
<protein>
    <submittedName>
        <fullName evidence="1">Uncharacterized protein</fullName>
    </submittedName>
</protein>
<organism evidence="1 2">
    <name type="scientific">Natronoglycomyces albus</name>
    <dbReference type="NCBI Taxonomy" id="2811108"/>
    <lineage>
        <taxon>Bacteria</taxon>
        <taxon>Bacillati</taxon>
        <taxon>Actinomycetota</taxon>
        <taxon>Actinomycetes</taxon>
        <taxon>Glycomycetales</taxon>
        <taxon>Glycomycetaceae</taxon>
        <taxon>Natronoglycomyces</taxon>
    </lineage>
</organism>
<dbReference type="EMBL" id="CP070496">
    <property type="protein sequence ID" value="QSB04860.1"/>
    <property type="molecule type" value="Genomic_DNA"/>
</dbReference>